<dbReference type="NCBIfam" id="TIGR02593">
    <property type="entry name" value="CRISPR_cas5"/>
    <property type="match status" value="1"/>
</dbReference>
<dbReference type="Proteomes" id="UP000053462">
    <property type="component" value="Unassembled WGS sequence"/>
</dbReference>
<gene>
    <name evidence="2" type="ORF">APY94_08675</name>
</gene>
<dbReference type="GO" id="GO:0051607">
    <property type="term" value="P:defense response to virus"/>
    <property type="evidence" value="ECO:0007669"/>
    <property type="project" value="UniProtKB-KW"/>
</dbReference>
<keyword evidence="1" id="KW-0051">Antiviral defense</keyword>
<protein>
    <submittedName>
        <fullName evidence="2">Type I-B CRISPR-associated protein Cas5</fullName>
    </submittedName>
</protein>
<dbReference type="InterPro" id="IPR013337">
    <property type="entry name" value="CRISPR-assoc_prot_Cas5_Tneap"/>
</dbReference>
<dbReference type="InterPro" id="IPR013422">
    <property type="entry name" value="CRISPR-assoc_prot_Cas5_N"/>
</dbReference>
<dbReference type="OrthoDB" id="85344at2157"/>
<evidence type="ECO:0000256" key="1">
    <source>
        <dbReference type="ARBA" id="ARBA00023118"/>
    </source>
</evidence>
<dbReference type="InterPro" id="IPR021124">
    <property type="entry name" value="CRISPR-assoc_prot_Cas5"/>
</dbReference>
<evidence type="ECO:0000313" key="2">
    <source>
        <dbReference type="EMBL" id="KUH32848.1"/>
    </source>
</evidence>
<keyword evidence="3" id="KW-1185">Reference proteome</keyword>
<dbReference type="STRING" id="227598.APY94_08675"/>
<dbReference type="EMBL" id="LLYW01000029">
    <property type="protein sequence ID" value="KUH32848.1"/>
    <property type="molecule type" value="Genomic_DNA"/>
</dbReference>
<reference evidence="2 3" key="1">
    <citation type="submission" date="2015-10" db="EMBL/GenBank/DDBJ databases">
        <title>Draft genome sequence of Thermococcus celericrescens strain DSM 17994.</title>
        <authorList>
            <person name="Hong S.-J."/>
            <person name="Park C.-E."/>
            <person name="Shin J.-H."/>
        </authorList>
    </citation>
    <scope>NUCLEOTIDE SEQUENCE [LARGE SCALE GENOMIC DNA]</scope>
    <source>
        <strain evidence="2 3">DSM 17994</strain>
    </source>
</reference>
<dbReference type="CDD" id="cd09693">
    <property type="entry name" value="Cas5_I"/>
    <property type="match status" value="1"/>
</dbReference>
<comment type="caution">
    <text evidence="2">The sequence shown here is derived from an EMBL/GenBank/DDBJ whole genome shotgun (WGS) entry which is preliminary data.</text>
</comment>
<accession>A0A100XX08</accession>
<dbReference type="Pfam" id="PF09704">
    <property type="entry name" value="Cas_Cas5d"/>
    <property type="match status" value="1"/>
</dbReference>
<dbReference type="RefSeq" id="WP_058939256.1">
    <property type="nucleotide sequence ID" value="NZ_LLYW01000029.1"/>
</dbReference>
<dbReference type="GO" id="GO:0043571">
    <property type="term" value="P:maintenance of CRISPR repeat elements"/>
    <property type="evidence" value="ECO:0007669"/>
    <property type="project" value="InterPro"/>
</dbReference>
<proteinExistence type="predicted"/>
<organism evidence="2 3">
    <name type="scientific">Thermococcus celericrescens</name>
    <dbReference type="NCBI Taxonomy" id="227598"/>
    <lineage>
        <taxon>Archaea</taxon>
        <taxon>Methanobacteriati</taxon>
        <taxon>Methanobacteriota</taxon>
        <taxon>Thermococci</taxon>
        <taxon>Thermococcales</taxon>
        <taxon>Thermococcaceae</taxon>
        <taxon>Thermococcus</taxon>
    </lineage>
</organism>
<name>A0A100XX08_9EURY</name>
<dbReference type="NCBIfam" id="TIGR01895">
    <property type="entry name" value="cas_Cas5t"/>
    <property type="match status" value="1"/>
</dbReference>
<dbReference type="AlphaFoldDB" id="A0A100XX08"/>
<evidence type="ECO:0000313" key="3">
    <source>
        <dbReference type="Proteomes" id="UP000053462"/>
    </source>
</evidence>
<sequence length="210" mass="24049">MIRVKLRAWTASFRFPTFQSGYQPTLPVPPPSTIQGILSAAKGEPVYLTKLPYVGYVFKSRGKGVDLEKIYALGKVETDIMKREFHHNAELYLYLPDEWKEHFKRPRYQLLLGRSSDLAVVEEIKEEVKLEEKEAPLGGTVVPIGLGLPGMVHALVVEYDYSTVPRRAKLVRPFIVLPFPRTRAERMRQRTKAPYDPELDIGVCLHRWSG</sequence>